<feature type="domain" description="Nudix hydrolase" evidence="3">
    <location>
        <begin position="677"/>
        <end position="807"/>
    </location>
</feature>
<reference evidence="4 5" key="1">
    <citation type="submission" date="2022-10" db="EMBL/GenBank/DDBJ databases">
        <title>The complete genomes of actinobacterial strains from the NBC collection.</title>
        <authorList>
            <person name="Joergensen T.S."/>
            <person name="Alvarez Arevalo M."/>
            <person name="Sterndorff E.B."/>
            <person name="Faurdal D."/>
            <person name="Vuksanovic O."/>
            <person name="Mourched A.-S."/>
            <person name="Charusanti P."/>
            <person name="Shaw S."/>
            <person name="Blin K."/>
            <person name="Weber T."/>
        </authorList>
    </citation>
    <scope>NUCLEOTIDE SEQUENCE [LARGE SCALE GENOMIC DNA]</scope>
    <source>
        <strain evidence="4 5">NBC_00156</strain>
    </source>
</reference>
<protein>
    <submittedName>
        <fullName evidence="4">NUDIX domain-containing protein</fullName>
    </submittedName>
</protein>
<gene>
    <name evidence="4" type="ORF">OG350_02675</name>
</gene>
<evidence type="ECO:0000259" key="3">
    <source>
        <dbReference type="PROSITE" id="PS51462"/>
    </source>
</evidence>
<name>A0ABZ1KFH2_STRAH</name>
<sequence>MHIIECHFEFSGFDDRLVKAGTSVYLWNLVRQFRDQGHRVGAVTPAHGLLPLLRERYEVVDLDWRTDDEIPVRLDPAEWPDQPETVRLPLSVRAHRMTVEGIDIVMLSGGLLDTHPDTFHPPADLKGHDLTYLKTLLFQVAAARYVRQCVPTGAVVHLHEPVHHYLLPALLAGHGHHVVSTVQTNLAVNTKVYGPEVRALLRHEGADTSVADGLADPPLDGHLERAMRAYLPRTLLHTDSPERPGHDYLPVLGLVSRSVAALDFLSDGQLAHALTQAGTPFEQLFRQLAVRRELRARTDLMTVGGCAIGDEWLDVRRSGERRRRTLTALGLDPELPTLYHNARYSVQHKGQKELFRGVRRLLDEGHRVNVLLHCLSPLPPKDEDLAALERDHAGLVRVRTDPMSTPELMDWATASDFCVFPSKFEMDTFLMAMGEAMAAGCVPIATAQQGMRHFGHTEDLDAPGATGLALPRSFRVDDEALTEAVRSGVLRMLTLWHEDPKRIDTLRANAVATGRGFTWKAAADRFLAVFTACAEGRRPADATPVVRSVLAEEGSDPLPAGHGRAHLTGDTVRVRWQGPGISRVEVVPATPDPAVTELTAGPAGDLFTGEVPGPARVLALLVTGRDGRSAWHALRVDSEPEVRATGSKVVYENRWMSVREDTTLRHDGTPGLYGVVHKPDFAVVIPYADGGFHLVEQYRYPVEGRYWEFPQGSWEDRPDADPLDLARGELAEETGLTAAEMTPIGHLFAAYGYSDQGCHVILATGLTQGEPRPEPEEAGLVSRWFSEEEVWRMVADGRVKDASTLAALALLQRHLAAGRAVLSAVDHRS</sequence>
<dbReference type="PANTHER" id="PTHR11839:SF18">
    <property type="entry name" value="NUDIX HYDROLASE DOMAIN-CONTAINING PROTEIN"/>
    <property type="match status" value="1"/>
</dbReference>
<evidence type="ECO:0000313" key="5">
    <source>
        <dbReference type="Proteomes" id="UP001622557"/>
    </source>
</evidence>
<dbReference type="Gene3D" id="3.90.79.10">
    <property type="entry name" value="Nucleoside Triphosphate Pyrophosphohydrolase"/>
    <property type="match status" value="1"/>
</dbReference>
<dbReference type="SUPFAM" id="SSF53756">
    <property type="entry name" value="UDP-Glycosyltransferase/glycogen phosphorylase"/>
    <property type="match status" value="1"/>
</dbReference>
<dbReference type="GeneID" id="97279293"/>
<keyword evidence="5" id="KW-1185">Reference proteome</keyword>
<evidence type="ECO:0000256" key="1">
    <source>
        <dbReference type="ARBA" id="ARBA00001946"/>
    </source>
</evidence>
<dbReference type="SUPFAM" id="SSF55811">
    <property type="entry name" value="Nudix"/>
    <property type="match status" value="1"/>
</dbReference>
<comment type="cofactor">
    <cofactor evidence="1">
        <name>Mg(2+)</name>
        <dbReference type="ChEBI" id="CHEBI:18420"/>
    </cofactor>
</comment>
<dbReference type="PROSITE" id="PS51462">
    <property type="entry name" value="NUDIX"/>
    <property type="match status" value="1"/>
</dbReference>
<dbReference type="PANTHER" id="PTHR11839">
    <property type="entry name" value="UDP/ADP-SUGAR PYROPHOSPHATASE"/>
    <property type="match status" value="1"/>
</dbReference>
<accession>A0ABZ1KFH2</accession>
<dbReference type="Pfam" id="PF13692">
    <property type="entry name" value="Glyco_trans_1_4"/>
    <property type="match status" value="1"/>
</dbReference>
<dbReference type="EMBL" id="CP108164">
    <property type="protein sequence ID" value="WTQ79270.1"/>
    <property type="molecule type" value="Genomic_DNA"/>
</dbReference>
<keyword evidence="2" id="KW-0378">Hydrolase</keyword>
<dbReference type="CDD" id="cd24161">
    <property type="entry name" value="NUDIX_ADPRase_Ndx2"/>
    <property type="match status" value="1"/>
</dbReference>
<organism evidence="4 5">
    <name type="scientific">Streptomyces achromogenes</name>
    <dbReference type="NCBI Taxonomy" id="67255"/>
    <lineage>
        <taxon>Bacteria</taxon>
        <taxon>Bacillati</taxon>
        <taxon>Actinomycetota</taxon>
        <taxon>Actinomycetes</taxon>
        <taxon>Kitasatosporales</taxon>
        <taxon>Streptomycetaceae</taxon>
        <taxon>Streptomyces</taxon>
    </lineage>
</organism>
<dbReference type="InterPro" id="IPR015797">
    <property type="entry name" value="NUDIX_hydrolase-like_dom_sf"/>
</dbReference>
<evidence type="ECO:0000313" key="4">
    <source>
        <dbReference type="EMBL" id="WTQ79270.1"/>
    </source>
</evidence>
<dbReference type="Pfam" id="PF00293">
    <property type="entry name" value="NUDIX"/>
    <property type="match status" value="1"/>
</dbReference>
<dbReference type="RefSeq" id="WP_405445054.1">
    <property type="nucleotide sequence ID" value="NZ_CP108164.1"/>
</dbReference>
<dbReference type="InterPro" id="IPR000086">
    <property type="entry name" value="NUDIX_hydrolase_dom"/>
</dbReference>
<evidence type="ECO:0000256" key="2">
    <source>
        <dbReference type="ARBA" id="ARBA00022801"/>
    </source>
</evidence>
<dbReference type="Proteomes" id="UP001622557">
    <property type="component" value="Chromosome"/>
</dbReference>
<proteinExistence type="predicted"/>
<dbReference type="Gene3D" id="3.40.50.2000">
    <property type="entry name" value="Glycogen Phosphorylase B"/>
    <property type="match status" value="1"/>
</dbReference>